<keyword evidence="10" id="KW-1185">Reference proteome</keyword>
<feature type="transmembrane region" description="Helical" evidence="8">
    <location>
        <begin position="288"/>
        <end position="307"/>
    </location>
</feature>
<keyword evidence="5 8" id="KW-1133">Transmembrane helix</keyword>
<keyword evidence="8" id="KW-0926">Vacuole</keyword>
<dbReference type="PANTHER" id="PTHR23519:SF4">
    <property type="entry name" value="AUTOPHAGY-RELATED PROTEIN"/>
    <property type="match status" value="1"/>
</dbReference>
<dbReference type="GO" id="GO:0005774">
    <property type="term" value="C:vacuolar membrane"/>
    <property type="evidence" value="ECO:0007669"/>
    <property type="project" value="UniProtKB-SubCell"/>
</dbReference>
<feature type="transmembrane region" description="Helical" evidence="8">
    <location>
        <begin position="319"/>
        <end position="336"/>
    </location>
</feature>
<dbReference type="PANTHER" id="PTHR23519">
    <property type="entry name" value="AUTOPHAGY-RELATED PROTEIN 22"/>
    <property type="match status" value="1"/>
</dbReference>
<evidence type="ECO:0000313" key="9">
    <source>
        <dbReference type="EMBL" id="EGG02259.1"/>
    </source>
</evidence>
<evidence type="ECO:0000256" key="8">
    <source>
        <dbReference type="RuleBase" id="RU363073"/>
    </source>
</evidence>
<feature type="transmembrane region" description="Helical" evidence="8">
    <location>
        <begin position="162"/>
        <end position="183"/>
    </location>
</feature>
<keyword evidence="8" id="KW-0029">Amino-acid transport</keyword>
<protein>
    <recommendedName>
        <fullName evidence="8">Autophagy-related protein</fullName>
    </recommendedName>
</protein>
<dbReference type="InterPro" id="IPR036259">
    <property type="entry name" value="MFS_trans_sf"/>
</dbReference>
<comment type="caution">
    <text evidence="8">Lacks conserved residue(s) required for the propagation of feature annotation.</text>
</comment>
<evidence type="ECO:0000256" key="7">
    <source>
        <dbReference type="ARBA" id="ARBA00023136"/>
    </source>
</evidence>
<dbReference type="InParanoid" id="F4RZG3"/>
<feature type="transmembrane region" description="Helical" evidence="8">
    <location>
        <begin position="220"/>
        <end position="242"/>
    </location>
</feature>
<dbReference type="InterPro" id="IPR050495">
    <property type="entry name" value="ATG22/LtaA_families"/>
</dbReference>
<evidence type="ECO:0000256" key="1">
    <source>
        <dbReference type="ARBA" id="ARBA00004128"/>
    </source>
</evidence>
<evidence type="ECO:0000256" key="4">
    <source>
        <dbReference type="ARBA" id="ARBA00022692"/>
    </source>
</evidence>
<dbReference type="KEGG" id="mlr:MELLADRAFT_38675"/>
<dbReference type="GO" id="GO:0006914">
    <property type="term" value="P:autophagy"/>
    <property type="evidence" value="ECO:0007669"/>
    <property type="project" value="UniProtKB-KW"/>
</dbReference>
<reference evidence="10" key="1">
    <citation type="journal article" date="2011" name="Proc. Natl. Acad. Sci. U.S.A.">
        <title>Obligate biotrophy features unraveled by the genomic analysis of rust fungi.</title>
        <authorList>
            <person name="Duplessis S."/>
            <person name="Cuomo C.A."/>
            <person name="Lin Y.-C."/>
            <person name="Aerts A."/>
            <person name="Tisserant E."/>
            <person name="Veneault-Fourrey C."/>
            <person name="Joly D.L."/>
            <person name="Hacquard S."/>
            <person name="Amselem J."/>
            <person name="Cantarel B.L."/>
            <person name="Chiu R."/>
            <person name="Coutinho P.M."/>
            <person name="Feau N."/>
            <person name="Field M."/>
            <person name="Frey P."/>
            <person name="Gelhaye E."/>
            <person name="Goldberg J."/>
            <person name="Grabherr M.G."/>
            <person name="Kodira C.D."/>
            <person name="Kohler A."/>
            <person name="Kuees U."/>
            <person name="Lindquist E.A."/>
            <person name="Lucas S.M."/>
            <person name="Mago R."/>
            <person name="Mauceli E."/>
            <person name="Morin E."/>
            <person name="Murat C."/>
            <person name="Pangilinan J.L."/>
            <person name="Park R."/>
            <person name="Pearson M."/>
            <person name="Quesneville H."/>
            <person name="Rouhier N."/>
            <person name="Sakthikumar S."/>
            <person name="Salamov A.A."/>
            <person name="Schmutz J."/>
            <person name="Selles B."/>
            <person name="Shapiro H."/>
            <person name="Tanguay P."/>
            <person name="Tuskan G.A."/>
            <person name="Henrissat B."/>
            <person name="Van de Peer Y."/>
            <person name="Rouze P."/>
            <person name="Ellis J.G."/>
            <person name="Dodds P.N."/>
            <person name="Schein J.E."/>
            <person name="Zhong S."/>
            <person name="Hamelin R.C."/>
            <person name="Grigoriev I.V."/>
            <person name="Szabo L.J."/>
            <person name="Martin F."/>
        </authorList>
    </citation>
    <scope>NUCLEOTIDE SEQUENCE [LARGE SCALE GENOMIC DNA]</scope>
    <source>
        <strain evidence="10">98AG31 / pathotype 3-4-7</strain>
    </source>
</reference>
<feature type="transmembrane region" description="Helical" evidence="8">
    <location>
        <begin position="6"/>
        <end position="27"/>
    </location>
</feature>
<keyword evidence="7 8" id="KW-0472">Membrane</keyword>
<dbReference type="STRING" id="747676.F4RZG3"/>
<dbReference type="HOGENOM" id="CLU_017518_2_0_1"/>
<keyword evidence="3 8" id="KW-0813">Transport</keyword>
<dbReference type="AlphaFoldDB" id="F4RZG3"/>
<evidence type="ECO:0000256" key="5">
    <source>
        <dbReference type="ARBA" id="ARBA00022989"/>
    </source>
</evidence>
<feature type="transmembrane region" description="Helical" evidence="8">
    <location>
        <begin position="254"/>
        <end position="276"/>
    </location>
</feature>
<dbReference type="EMBL" id="GL883132">
    <property type="protein sequence ID" value="EGG02259.1"/>
    <property type="molecule type" value="Genomic_DNA"/>
</dbReference>
<dbReference type="eggNOG" id="ENOG502QTJZ">
    <property type="taxonomic scope" value="Eukaryota"/>
</dbReference>
<dbReference type="RefSeq" id="XP_007414516.1">
    <property type="nucleotide sequence ID" value="XM_007414454.1"/>
</dbReference>
<feature type="non-terminal residue" evidence="9">
    <location>
        <position position="1"/>
    </location>
</feature>
<keyword evidence="4 8" id="KW-0812">Transmembrane</keyword>
<dbReference type="Pfam" id="PF11700">
    <property type="entry name" value="ATG22"/>
    <property type="match status" value="1"/>
</dbReference>
<dbReference type="GeneID" id="18927738"/>
<dbReference type="GO" id="GO:0006865">
    <property type="term" value="P:amino acid transport"/>
    <property type="evidence" value="ECO:0007669"/>
    <property type="project" value="UniProtKB-KW"/>
</dbReference>
<name>F4RZG3_MELLP</name>
<evidence type="ECO:0000256" key="3">
    <source>
        <dbReference type="ARBA" id="ARBA00022448"/>
    </source>
</evidence>
<evidence type="ECO:0000256" key="2">
    <source>
        <dbReference type="ARBA" id="ARBA00006978"/>
    </source>
</evidence>
<comment type="similarity">
    <text evidence="2 8">Belongs to the ATG22 family.</text>
</comment>
<accession>F4RZG3</accession>
<feature type="transmembrane region" description="Helical" evidence="8">
    <location>
        <begin position="39"/>
        <end position="58"/>
    </location>
</feature>
<dbReference type="Gene3D" id="1.20.1250.20">
    <property type="entry name" value="MFS general substrate transporter like domains"/>
    <property type="match status" value="1"/>
</dbReference>
<dbReference type="Proteomes" id="UP000001072">
    <property type="component" value="Unassembled WGS sequence"/>
</dbReference>
<dbReference type="OrthoDB" id="42657at2759"/>
<dbReference type="VEuPathDB" id="FungiDB:MELLADRAFT_38675"/>
<feature type="transmembrane region" description="Helical" evidence="8">
    <location>
        <begin position="133"/>
        <end position="156"/>
    </location>
</feature>
<dbReference type="SUPFAM" id="SSF103473">
    <property type="entry name" value="MFS general substrate transporter"/>
    <property type="match status" value="1"/>
</dbReference>
<comment type="function">
    <text evidence="8">Vacuolar effluxer which mediate the efflux of amino acids resulting from autophagic degradation. The release of autophagic amino acids allows the maintenance of protein synthesis and viability during nitrogen starvation.</text>
</comment>
<keyword evidence="6 8" id="KW-0072">Autophagy</keyword>
<evidence type="ECO:0000313" key="10">
    <source>
        <dbReference type="Proteomes" id="UP000001072"/>
    </source>
</evidence>
<organism evidence="10">
    <name type="scientific">Melampsora larici-populina (strain 98AG31 / pathotype 3-4-7)</name>
    <name type="common">Poplar leaf rust fungus</name>
    <dbReference type="NCBI Taxonomy" id="747676"/>
    <lineage>
        <taxon>Eukaryota</taxon>
        <taxon>Fungi</taxon>
        <taxon>Dikarya</taxon>
        <taxon>Basidiomycota</taxon>
        <taxon>Pucciniomycotina</taxon>
        <taxon>Pucciniomycetes</taxon>
        <taxon>Pucciniales</taxon>
        <taxon>Melampsoraceae</taxon>
        <taxon>Melampsora</taxon>
    </lineage>
</organism>
<dbReference type="InterPro" id="IPR024671">
    <property type="entry name" value="Atg22-like"/>
</dbReference>
<comment type="subcellular location">
    <subcellularLocation>
        <location evidence="1 8">Vacuole membrane</location>
        <topology evidence="1 8">Multi-pass membrane protein</topology>
    </subcellularLocation>
</comment>
<gene>
    <name evidence="9" type="ORF">MELLADRAFT_38675</name>
</gene>
<feature type="transmembrane region" description="Helical" evidence="8">
    <location>
        <begin position="70"/>
        <end position="92"/>
    </location>
</feature>
<proteinExistence type="inferred from homology"/>
<evidence type="ECO:0000256" key="6">
    <source>
        <dbReference type="ARBA" id="ARBA00023006"/>
    </source>
</evidence>
<sequence>RATSVNSVVLIANAISFAIMTFIYTVFGGCADHGDFDQWILLFLSCVWWATQLGLIGVTDPSQWRAAMALYIIGFTTYGAALVFIAACLPRLSRNTPDARKAREEFHRGLIKQEEHDQRLSLEKNRLSMISSVHFNIGSFFTLLLSLIIVFFNATARLTTNWTIVVVSSSFYSILVGIWWFVFQKKRPGLPLPERQSYITIGVWTLYRALKGCRQLPQTFLYLVASFLLADGVNTTTTLIYIVQGEAVNFSPLLLTYLNLAQAGTSVISVWVWWYIQSHFNLKTKQMFTAATVATVIIPLWGTLGIFTDKIGFHNRWEFWMYNFFVAVFQTPYYAYSVTMIAELTPPGHEKMFFSLYGFSNRASSLIGPSIIQAIINHTGSNWSGRP</sequence>